<dbReference type="InterPro" id="IPR014197">
    <property type="entry name" value="Sporulation_prot_YunB"/>
</dbReference>
<keyword evidence="1" id="KW-1133">Transmembrane helix</keyword>
<protein>
    <submittedName>
        <fullName evidence="2">Sporulation protein YunB</fullName>
    </submittedName>
</protein>
<gene>
    <name evidence="2" type="ORF">HMPREF1015_01086</name>
</gene>
<sequence length="251" mass="27706">MPALRKYKPRRGPLPLRYVFVITFILFICFTALSLWLINAGIKPTLMSYAESETKKIASMVINQAINKKVANVMDINEIIETVPHKDQSRASTTRLNTEIINRILGEVTNQVQNNLQEAEKGKFEPLDYSDVKIDPNQSKKLEGIVFSVPLGQATNNAILGNMGPSVPVRFHAVGDVHSDVKSKVKPYGINNAYVEVAIHVQVNVQIIIPFSTKTTLVEQDIPVAMGIIQGDVPQFFGGNGHSPSISIPMN</sequence>
<dbReference type="Pfam" id="PF09560">
    <property type="entry name" value="Spore_YunB"/>
    <property type="match status" value="1"/>
</dbReference>
<evidence type="ECO:0000256" key="1">
    <source>
        <dbReference type="SAM" id="Phobius"/>
    </source>
</evidence>
<keyword evidence="1" id="KW-0472">Membrane</keyword>
<dbReference type="NCBIfam" id="TIGR02832">
    <property type="entry name" value="spo_yunB"/>
    <property type="match status" value="1"/>
</dbReference>
<accession>G9QH27</accession>
<dbReference type="PATRIC" id="fig|665952.3.peg.201"/>
<keyword evidence="3" id="KW-1185">Reference proteome</keyword>
<proteinExistence type="predicted"/>
<dbReference type="PIRSF" id="PIRSF021383">
    <property type="entry name" value="YunB"/>
    <property type="match status" value="1"/>
</dbReference>
<dbReference type="Proteomes" id="UP000011747">
    <property type="component" value="Unassembled WGS sequence"/>
</dbReference>
<evidence type="ECO:0000313" key="3">
    <source>
        <dbReference type="Proteomes" id="UP000011747"/>
    </source>
</evidence>
<organism evidence="2 3">
    <name type="scientific">Bacillus smithii 7_3_47FAA</name>
    <dbReference type="NCBI Taxonomy" id="665952"/>
    <lineage>
        <taxon>Bacteria</taxon>
        <taxon>Bacillati</taxon>
        <taxon>Bacillota</taxon>
        <taxon>Bacilli</taxon>
        <taxon>Bacillales</taxon>
        <taxon>Bacillaceae</taxon>
        <taxon>Bacillus</taxon>
    </lineage>
</organism>
<reference evidence="2 3" key="1">
    <citation type="submission" date="2011-09" db="EMBL/GenBank/DDBJ databases">
        <title>The Genome Sequence of Bacillus smithii 7_3_47FAA.</title>
        <authorList>
            <consortium name="The Broad Institute Genome Sequencing Platform"/>
            <person name="Earl A."/>
            <person name="Ward D."/>
            <person name="Feldgarden M."/>
            <person name="Gevers D."/>
            <person name="Daigneault M."/>
            <person name="Strauss J."/>
            <person name="Allen-Vercoe E."/>
            <person name="Young S.K."/>
            <person name="Zeng Q."/>
            <person name="Gargeya S."/>
            <person name="Fitzgerald M."/>
            <person name="Haas B."/>
            <person name="Abouelleil A."/>
            <person name="Alvarado L."/>
            <person name="Arachchi H.M."/>
            <person name="Berlin A."/>
            <person name="Brown A."/>
            <person name="Chapman S.B."/>
            <person name="Chen Z."/>
            <person name="Dunbar C."/>
            <person name="Freedman E."/>
            <person name="Gearin G."/>
            <person name="Goldberg J."/>
            <person name="Griggs A."/>
            <person name="Gujja S."/>
            <person name="Heiman D."/>
            <person name="Howarth C."/>
            <person name="Larson L."/>
            <person name="Lui A."/>
            <person name="MacDonald P.J.P."/>
            <person name="Montmayeur A."/>
            <person name="Murphy C."/>
            <person name="Neiman D."/>
            <person name="Pearson M."/>
            <person name="Priest M."/>
            <person name="Roberts A."/>
            <person name="Saif S."/>
            <person name="Shea T."/>
            <person name="Shenoy N."/>
            <person name="Sisk P."/>
            <person name="Stolte C."/>
            <person name="Sykes S."/>
            <person name="Wortman J."/>
            <person name="Nusbaum C."/>
            <person name="Birren B."/>
        </authorList>
    </citation>
    <scope>NUCLEOTIDE SEQUENCE [LARGE SCALE GENOMIC DNA]</scope>
    <source>
        <strain evidence="2 3">7_3_47FAA</strain>
    </source>
</reference>
<evidence type="ECO:0000313" key="2">
    <source>
        <dbReference type="EMBL" id="EHL79534.1"/>
    </source>
</evidence>
<dbReference type="EMBL" id="ACWF01000007">
    <property type="protein sequence ID" value="EHL79534.1"/>
    <property type="molecule type" value="Genomic_DNA"/>
</dbReference>
<dbReference type="HOGENOM" id="CLU_067338_1_0_9"/>
<comment type="caution">
    <text evidence="2">The sequence shown here is derived from an EMBL/GenBank/DDBJ whole genome shotgun (WGS) entry which is preliminary data.</text>
</comment>
<keyword evidence="1" id="KW-0812">Transmembrane</keyword>
<dbReference type="AlphaFoldDB" id="G9QH27"/>
<feature type="transmembrane region" description="Helical" evidence="1">
    <location>
        <begin position="16"/>
        <end position="38"/>
    </location>
</feature>
<name>G9QH27_9BACI</name>